<keyword evidence="7 14" id="KW-1133">Transmembrane helix</keyword>
<evidence type="ECO:0000256" key="5">
    <source>
        <dbReference type="ARBA" id="ARBA00022679"/>
    </source>
</evidence>
<evidence type="ECO:0000256" key="1">
    <source>
        <dbReference type="ARBA" id="ARBA00004141"/>
    </source>
</evidence>
<dbReference type="GO" id="GO:0006656">
    <property type="term" value="P:phosphatidylcholine biosynthetic process"/>
    <property type="evidence" value="ECO:0007669"/>
    <property type="project" value="TreeGrafter"/>
</dbReference>
<dbReference type="InterPro" id="IPR021261">
    <property type="entry name" value="GPCAT"/>
</dbReference>
<reference evidence="15" key="1">
    <citation type="submission" date="2023-06" db="EMBL/GenBank/DDBJ databases">
        <title>Black Yeasts Isolated from many extreme environments.</title>
        <authorList>
            <person name="Coleine C."/>
            <person name="Stajich J.E."/>
            <person name="Selbmann L."/>
        </authorList>
    </citation>
    <scope>NUCLEOTIDE SEQUENCE</scope>
    <source>
        <strain evidence="15">CCFEE 5200</strain>
    </source>
</reference>
<evidence type="ECO:0000256" key="3">
    <source>
        <dbReference type="ARBA" id="ARBA00019082"/>
    </source>
</evidence>
<evidence type="ECO:0000256" key="6">
    <source>
        <dbReference type="ARBA" id="ARBA00022692"/>
    </source>
</evidence>
<keyword evidence="12" id="KW-0012">Acyltransferase</keyword>
<comment type="caution">
    <text evidence="15">The sequence shown here is derived from an EMBL/GenBank/DDBJ whole genome shotgun (WGS) entry which is preliminary data.</text>
</comment>
<feature type="compositionally biased region" description="Gly residues" evidence="13">
    <location>
        <begin position="93"/>
        <end position="109"/>
    </location>
</feature>
<feature type="transmembrane region" description="Helical" evidence="14">
    <location>
        <begin position="33"/>
        <end position="51"/>
    </location>
</feature>
<dbReference type="Proteomes" id="UP001175353">
    <property type="component" value="Unassembled WGS sequence"/>
</dbReference>
<keyword evidence="5" id="KW-0808">Transferase</keyword>
<evidence type="ECO:0000256" key="2">
    <source>
        <dbReference type="ARBA" id="ARBA00006675"/>
    </source>
</evidence>
<keyword evidence="6 14" id="KW-0812">Transmembrane</keyword>
<accession>A0AAN6JY09</accession>
<dbReference type="GO" id="GO:0016746">
    <property type="term" value="F:acyltransferase activity"/>
    <property type="evidence" value="ECO:0007669"/>
    <property type="project" value="UniProtKB-KW"/>
</dbReference>
<feature type="transmembrane region" description="Helical" evidence="14">
    <location>
        <begin position="7"/>
        <end position="27"/>
    </location>
</feature>
<comment type="similarity">
    <text evidence="2">Belongs to the GPC1 family.</text>
</comment>
<evidence type="ECO:0000256" key="8">
    <source>
        <dbReference type="ARBA" id="ARBA00023098"/>
    </source>
</evidence>
<evidence type="ECO:0000256" key="9">
    <source>
        <dbReference type="ARBA" id="ARBA00023136"/>
    </source>
</evidence>
<dbReference type="AlphaFoldDB" id="A0AAN6JY09"/>
<keyword evidence="8" id="KW-0443">Lipid metabolism</keyword>
<evidence type="ECO:0000256" key="11">
    <source>
        <dbReference type="ARBA" id="ARBA00023264"/>
    </source>
</evidence>
<feature type="compositionally biased region" description="Gly residues" evidence="13">
    <location>
        <begin position="181"/>
        <end position="190"/>
    </location>
</feature>
<evidence type="ECO:0000256" key="13">
    <source>
        <dbReference type="SAM" id="MobiDB-lite"/>
    </source>
</evidence>
<evidence type="ECO:0000256" key="7">
    <source>
        <dbReference type="ARBA" id="ARBA00022989"/>
    </source>
</evidence>
<evidence type="ECO:0000256" key="10">
    <source>
        <dbReference type="ARBA" id="ARBA00023209"/>
    </source>
</evidence>
<keyword evidence="9 14" id="KW-0472">Membrane</keyword>
<evidence type="ECO:0000313" key="15">
    <source>
        <dbReference type="EMBL" id="KAK0949168.1"/>
    </source>
</evidence>
<dbReference type="PANTHER" id="PTHR31201">
    <property type="entry name" value="OS01G0585100 PROTEIN"/>
    <property type="match status" value="1"/>
</dbReference>
<evidence type="ECO:0000313" key="16">
    <source>
        <dbReference type="Proteomes" id="UP001175353"/>
    </source>
</evidence>
<comment type="subcellular location">
    <subcellularLocation>
        <location evidence="1">Membrane</location>
        <topology evidence="1">Multi-pass membrane protein</topology>
    </subcellularLocation>
</comment>
<evidence type="ECO:0000256" key="4">
    <source>
        <dbReference type="ARBA" id="ARBA00022516"/>
    </source>
</evidence>
<keyword evidence="11" id="KW-1208">Phospholipid metabolism</keyword>
<keyword evidence="10" id="KW-0594">Phospholipid biosynthesis</keyword>
<name>A0AAN6JY09_9PEZI</name>
<dbReference type="PANTHER" id="PTHR31201:SF1">
    <property type="entry name" value="GLYCEROPHOSPHOCHOLINE ACYLTRANSFERASE 1"/>
    <property type="match status" value="1"/>
</dbReference>
<dbReference type="EMBL" id="JAUJLE010001337">
    <property type="protein sequence ID" value="KAK0949168.1"/>
    <property type="molecule type" value="Genomic_DNA"/>
</dbReference>
<keyword evidence="4" id="KW-0444">Lipid biosynthesis</keyword>
<evidence type="ECO:0000256" key="14">
    <source>
        <dbReference type="SAM" id="Phobius"/>
    </source>
</evidence>
<feature type="region of interest" description="Disordered" evidence="13">
    <location>
        <begin position="83"/>
        <end position="116"/>
    </location>
</feature>
<sequence>MQESVFMGIQYAYALLTMLPCPVWFWYRWASGGFLMAFFTWASWNGATYYIDVFGKRMEKELEMLRKEVARMAKSPEIAAQMSPFASPAGPAGMDGTGGQQGGAGGGGRTSALDLGGPAMNRAVEEMEKREHTRQSSNDSEIWAEYAAANGKGGNGTASGAETPGLELKKTLGGKETARGNGNGNEGMVN</sequence>
<proteinExistence type="inferred from homology"/>
<protein>
    <recommendedName>
        <fullName evidence="3">Glycerophosphocholine acyltransferase 1</fullName>
    </recommendedName>
</protein>
<feature type="region of interest" description="Disordered" evidence="13">
    <location>
        <begin position="150"/>
        <end position="190"/>
    </location>
</feature>
<gene>
    <name evidence="15" type="ORF">LTR91_026673</name>
</gene>
<organism evidence="15 16">
    <name type="scientific">Friedmanniomyces endolithicus</name>
    <dbReference type="NCBI Taxonomy" id="329885"/>
    <lineage>
        <taxon>Eukaryota</taxon>
        <taxon>Fungi</taxon>
        <taxon>Dikarya</taxon>
        <taxon>Ascomycota</taxon>
        <taxon>Pezizomycotina</taxon>
        <taxon>Dothideomycetes</taxon>
        <taxon>Dothideomycetidae</taxon>
        <taxon>Mycosphaerellales</taxon>
        <taxon>Teratosphaeriaceae</taxon>
        <taxon>Friedmanniomyces</taxon>
    </lineage>
</organism>
<dbReference type="GO" id="GO:0016020">
    <property type="term" value="C:membrane"/>
    <property type="evidence" value="ECO:0007669"/>
    <property type="project" value="UniProtKB-SubCell"/>
</dbReference>
<keyword evidence="16" id="KW-1185">Reference proteome</keyword>
<evidence type="ECO:0000256" key="12">
    <source>
        <dbReference type="ARBA" id="ARBA00023315"/>
    </source>
</evidence>